<dbReference type="GO" id="GO:0005634">
    <property type="term" value="C:nucleus"/>
    <property type="evidence" value="ECO:0007669"/>
    <property type="project" value="TreeGrafter"/>
</dbReference>
<evidence type="ECO:0000259" key="3">
    <source>
        <dbReference type="Pfam" id="PF09090"/>
    </source>
</evidence>
<proteinExistence type="predicted"/>
<dbReference type="GO" id="GO:0000339">
    <property type="term" value="F:RNA cap binding"/>
    <property type="evidence" value="ECO:0007669"/>
    <property type="project" value="InterPro"/>
</dbReference>
<dbReference type="AlphaFoldDB" id="A0A2T9Z4B2"/>
<dbReference type="PANTHER" id="PTHR12412">
    <property type="entry name" value="CAP BINDING PROTEIN"/>
    <property type="match status" value="1"/>
</dbReference>
<dbReference type="SUPFAM" id="SSF48371">
    <property type="entry name" value="ARM repeat"/>
    <property type="match status" value="3"/>
</dbReference>
<feature type="domain" description="MIF4G-like type 1" evidence="2">
    <location>
        <begin position="366"/>
        <end position="543"/>
    </location>
</feature>
<evidence type="ECO:0000259" key="2">
    <source>
        <dbReference type="Pfam" id="PF09088"/>
    </source>
</evidence>
<dbReference type="STRING" id="61424.A0A2T9Z4B2"/>
<feature type="region of interest" description="Disordered" evidence="1">
    <location>
        <begin position="22"/>
        <end position="77"/>
    </location>
</feature>
<accession>A0A2T9Z4B2</accession>
<dbReference type="GO" id="GO:0000184">
    <property type="term" value="P:nuclear-transcribed mRNA catabolic process, nonsense-mediated decay"/>
    <property type="evidence" value="ECO:0007669"/>
    <property type="project" value="TreeGrafter"/>
</dbReference>
<dbReference type="InterPro" id="IPR015174">
    <property type="entry name" value="MIF4G-like_typ-2"/>
</dbReference>
<feature type="compositionally biased region" description="Low complexity" evidence="1">
    <location>
        <begin position="57"/>
        <end position="68"/>
    </location>
</feature>
<gene>
    <name evidence="4" type="ORF">BB559_000711</name>
</gene>
<evidence type="ECO:0000313" key="5">
    <source>
        <dbReference type="Proteomes" id="UP000245699"/>
    </source>
</evidence>
<keyword evidence="5" id="KW-1185">Reference proteome</keyword>
<sequence length="817" mass="93647">MDLNSRIGARVYNNRNEGDVDEFGRERKFNSHNRKPYDRPYNQGGRYNEGRQGGYRSGNYNSRNSNRNPPAGPPIDKKLENLKMTIITVGDEADEISNLEALTEVLCREYYTSELYTSEIKTTISNCIKELVYKNSIYIALIGLLNERNSVIGKEILDNLFQDLQVAINNLDWRLIRVFLRTIGGLIQTNIISSSSTINILDNLLQPVLESNTPSFRSSCLAWIVGSTLLFIGKPLLKKEYGMELGRLIDIIEGYHNIISENPIIARINRPFGGNQNGFLDTLVSILRKQISSGFENELLANTCESYESNFSSATTHDPPELDLSTVKDIEIATKGGKAGKRMDYYEPNDYMQWVLDDNEDEDISIEKYMFYELIADCISVVNTNRKAAARLLHSINSVSKVKISSSTISPASNEDMVDDQIAIKSEVSEIEMEKSIIVVLFSLMFDLPFNEQPAVYYMSLTVELRKINPEVYSKFIETAINKIISRSVDTECMDRLADFHSLYLSNFEYIWDYNDTPNPQFMKTSISKQIRLSYYDNIKETCRDNPDLISETKPTHKFKFLVSNMDEDTKNVSIAVGRCIKNNGTGEEVLNILNQHYGANDQVYEKLEMLIEHMLLSGSKSFSHLLNSIEKYKPVVEAICSQISANDYKLFIASIIKRFWAGNSQFLAIAIDKYLNYQIINPQSIVDAMMTEDMEWVNYDHWEIVSSLVSKLVLRVNQLKYRIGQTDSSREQEMYMLNELLAGLEKDLEQTILQILVKFSEFDTNSGNNEMAFGRYIEFCRKYCHQMVKYHNEISAQFDGGDENLRLIFDTILGYY</sequence>
<evidence type="ECO:0008006" key="6">
    <source>
        <dbReference type="Google" id="ProtNLM"/>
    </source>
</evidence>
<dbReference type="InterPro" id="IPR016024">
    <property type="entry name" value="ARM-type_fold"/>
</dbReference>
<dbReference type="InterPro" id="IPR027159">
    <property type="entry name" value="CBP80"/>
</dbReference>
<dbReference type="Pfam" id="PF09088">
    <property type="entry name" value="MIF4G_like"/>
    <property type="match status" value="1"/>
</dbReference>
<comment type="caution">
    <text evidence="4">The sequence shown here is derived from an EMBL/GenBank/DDBJ whole genome shotgun (WGS) entry which is preliminary data.</text>
</comment>
<organism evidence="4 5">
    <name type="scientific">Furculomyces boomerangus</name>
    <dbReference type="NCBI Taxonomy" id="61424"/>
    <lineage>
        <taxon>Eukaryota</taxon>
        <taxon>Fungi</taxon>
        <taxon>Fungi incertae sedis</taxon>
        <taxon>Zoopagomycota</taxon>
        <taxon>Kickxellomycotina</taxon>
        <taxon>Harpellomycetes</taxon>
        <taxon>Harpellales</taxon>
        <taxon>Harpellaceae</taxon>
        <taxon>Furculomyces</taxon>
    </lineage>
</organism>
<dbReference type="OrthoDB" id="10252707at2759"/>
<dbReference type="Pfam" id="PF09090">
    <property type="entry name" value="MIF4G_like_2"/>
    <property type="match status" value="1"/>
</dbReference>
<dbReference type="GO" id="GO:0003729">
    <property type="term" value="F:mRNA binding"/>
    <property type="evidence" value="ECO:0007669"/>
    <property type="project" value="TreeGrafter"/>
</dbReference>
<dbReference type="GO" id="GO:0005846">
    <property type="term" value="C:nuclear cap binding complex"/>
    <property type="evidence" value="ECO:0007669"/>
    <property type="project" value="InterPro"/>
</dbReference>
<evidence type="ECO:0000313" key="4">
    <source>
        <dbReference type="EMBL" id="PVU99438.1"/>
    </source>
</evidence>
<dbReference type="EMBL" id="MBFT01000036">
    <property type="protein sequence ID" value="PVU99438.1"/>
    <property type="molecule type" value="Genomic_DNA"/>
</dbReference>
<dbReference type="Proteomes" id="UP000245699">
    <property type="component" value="Unassembled WGS sequence"/>
</dbReference>
<evidence type="ECO:0000256" key="1">
    <source>
        <dbReference type="SAM" id="MobiDB-lite"/>
    </source>
</evidence>
<protein>
    <recommendedName>
        <fullName evidence="6">MIF4G domain-containing protein</fullName>
    </recommendedName>
</protein>
<dbReference type="Gene3D" id="1.25.40.180">
    <property type="match status" value="3"/>
</dbReference>
<name>A0A2T9Z4B2_9FUNG</name>
<dbReference type="GO" id="GO:0006406">
    <property type="term" value="P:mRNA export from nucleus"/>
    <property type="evidence" value="ECO:0007669"/>
    <property type="project" value="InterPro"/>
</dbReference>
<dbReference type="InterPro" id="IPR015172">
    <property type="entry name" value="MIF4G-like_typ-1"/>
</dbReference>
<reference evidence="4 5" key="1">
    <citation type="journal article" date="2018" name="MBio">
        <title>Comparative Genomics Reveals the Core Gene Toolbox for the Fungus-Insect Symbiosis.</title>
        <authorList>
            <person name="Wang Y."/>
            <person name="Stata M."/>
            <person name="Wang W."/>
            <person name="Stajich J.E."/>
            <person name="White M.M."/>
            <person name="Moncalvo J.M."/>
        </authorList>
    </citation>
    <scope>NUCLEOTIDE SEQUENCE [LARGE SCALE GENOMIC DNA]</scope>
    <source>
        <strain evidence="4 5">AUS-77-4</strain>
    </source>
</reference>
<dbReference type="PANTHER" id="PTHR12412:SF2">
    <property type="entry name" value="NUCLEAR CAP-BINDING PROTEIN SUBUNIT 1"/>
    <property type="match status" value="1"/>
</dbReference>
<feature type="domain" description="MIF4G-like type 2" evidence="3">
    <location>
        <begin position="575"/>
        <end position="767"/>
    </location>
</feature>